<dbReference type="SUPFAM" id="SSF46565">
    <property type="entry name" value="Chaperone J-domain"/>
    <property type="match status" value="1"/>
</dbReference>
<dbReference type="SMART" id="SM00271">
    <property type="entry name" value="DnaJ"/>
    <property type="match status" value="1"/>
</dbReference>
<feature type="signal peptide" evidence="6">
    <location>
        <begin position="1"/>
        <end position="17"/>
    </location>
</feature>
<dbReference type="InterPro" id="IPR036869">
    <property type="entry name" value="J_dom_sf"/>
</dbReference>
<dbReference type="InterPro" id="IPR051727">
    <property type="entry name" value="DnaJ_C3_Co-chaperones"/>
</dbReference>
<dbReference type="RefSeq" id="XP_018228708.1">
    <property type="nucleotide sequence ID" value="XM_018375167.1"/>
</dbReference>
<dbReference type="PROSITE" id="PS50076">
    <property type="entry name" value="DNAJ_2"/>
    <property type="match status" value="1"/>
</dbReference>
<evidence type="ECO:0000256" key="6">
    <source>
        <dbReference type="SAM" id="SignalP"/>
    </source>
</evidence>
<dbReference type="InterPro" id="IPR001623">
    <property type="entry name" value="DnaJ_domain"/>
</dbReference>
<sequence length="500" mass="57498">MRWNFFFLLASGNFVLSDNFSGQTTQSLLDSASRFFERGKLSEAVDLYTVAISRDPSNYLTFFKRATALMSLGRNHLAIDDFTKVLDLKPEFSGALLQRGKLRARLGDWENAIEDLKKVNDYQYLKEVMDAQKHAMMATVSFNKGNIEDCLEHLKVAISVASLVPKLRLLRADSHIILGNVENAIKDLIHATTLDPSSTEVYVTLSELLYYSKYEPEQAIAQVKRCLHFDPEQKKCKQIFRSIKKFEKDISNVKKLRDGGKWGGMVIILVNSSSGSGILDSVEKKIKELEKKNLIRSNSPKTLLSELREMACKAYSEMERYSSSEKYCALALDLNPRSIPALLDKANMLMRNELYEEALSILTKANEYSQGQDNVVKEKHYLCQKLLRQSKKKNYYKVLDVKRDATSREIKAAYRKLAKQYHPDKYRGSMSKEEVLRKMENINEAWNVLSNPDLRQRYDNGDDPNDTGSDNSYQGSPYFFFRNDGYDFYHDMFSDSFFSN</sequence>
<evidence type="ECO:0000313" key="8">
    <source>
        <dbReference type="EMBL" id="KTW27937.1"/>
    </source>
</evidence>
<evidence type="ECO:0000256" key="2">
    <source>
        <dbReference type="ARBA" id="ARBA00022729"/>
    </source>
</evidence>
<keyword evidence="3" id="KW-0256">Endoplasmic reticulum</keyword>
<dbReference type="Pfam" id="PF13181">
    <property type="entry name" value="TPR_8"/>
    <property type="match status" value="1"/>
</dbReference>
<dbReference type="SUPFAM" id="SSF48452">
    <property type="entry name" value="TPR-like"/>
    <property type="match status" value="2"/>
</dbReference>
<dbReference type="PROSITE" id="PS50005">
    <property type="entry name" value="TPR"/>
    <property type="match status" value="2"/>
</dbReference>
<feature type="repeat" description="TPR" evidence="4">
    <location>
        <begin position="25"/>
        <end position="58"/>
    </location>
</feature>
<dbReference type="GO" id="GO:0034975">
    <property type="term" value="P:protein folding in endoplasmic reticulum"/>
    <property type="evidence" value="ECO:0007669"/>
    <property type="project" value="TreeGrafter"/>
</dbReference>
<name>A0A0W4ZHV6_PNEJ7</name>
<evidence type="ECO:0000256" key="5">
    <source>
        <dbReference type="SAM" id="MobiDB-lite"/>
    </source>
</evidence>
<dbReference type="VEuPathDB" id="FungiDB:T551_02904"/>
<dbReference type="Proteomes" id="UP000053447">
    <property type="component" value="Unassembled WGS sequence"/>
</dbReference>
<reference evidence="9" key="1">
    <citation type="journal article" date="2016" name="Nat. Commun.">
        <title>Genome analysis of three Pneumocystis species reveals adaptation mechanisms to life exclusively in mammalian hosts.</title>
        <authorList>
            <person name="Ma L."/>
            <person name="Chen Z."/>
            <person name="Huang D.W."/>
            <person name="Kutty G."/>
            <person name="Ishihara M."/>
            <person name="Wang H."/>
            <person name="Abouelleil A."/>
            <person name="Bishop L."/>
            <person name="Davey E."/>
            <person name="Deng R."/>
            <person name="Deng X."/>
            <person name="Fan L."/>
            <person name="Fantoni G."/>
            <person name="Fitzgerald M."/>
            <person name="Gogineni E."/>
            <person name="Goldberg J.M."/>
            <person name="Handley G."/>
            <person name="Hu X."/>
            <person name="Huber C."/>
            <person name="Jiao X."/>
            <person name="Jones K."/>
            <person name="Levin J.Z."/>
            <person name="Liu Y."/>
            <person name="Macdonald P."/>
            <person name="Melnikov A."/>
            <person name="Raley C."/>
            <person name="Sassi M."/>
            <person name="Sherman B.T."/>
            <person name="Song X."/>
            <person name="Sykes S."/>
            <person name="Tran B."/>
            <person name="Walsh L."/>
            <person name="Xia Y."/>
            <person name="Yang J."/>
            <person name="Young S."/>
            <person name="Zeng Q."/>
            <person name="Zheng X."/>
            <person name="Stephens R."/>
            <person name="Nusbaum C."/>
            <person name="Birren B.W."/>
            <person name="Azadi P."/>
            <person name="Lempicki R.A."/>
            <person name="Cuomo C.A."/>
            <person name="Kovacs J.A."/>
        </authorList>
    </citation>
    <scope>NUCLEOTIDE SEQUENCE [LARGE SCALE GENOMIC DNA]</scope>
    <source>
        <strain evidence="9">RU7</strain>
    </source>
</reference>
<keyword evidence="9" id="KW-1185">Reference proteome</keyword>
<keyword evidence="2 6" id="KW-0732">Signal</keyword>
<dbReference type="PRINTS" id="PR00625">
    <property type="entry name" value="JDOMAIN"/>
</dbReference>
<dbReference type="Gene3D" id="1.25.40.10">
    <property type="entry name" value="Tetratricopeptide repeat domain"/>
    <property type="match status" value="1"/>
</dbReference>
<evidence type="ECO:0000259" key="7">
    <source>
        <dbReference type="PROSITE" id="PS50076"/>
    </source>
</evidence>
<dbReference type="Pfam" id="PF00226">
    <property type="entry name" value="DnaJ"/>
    <property type="match status" value="1"/>
</dbReference>
<dbReference type="GO" id="GO:0051787">
    <property type="term" value="F:misfolded protein binding"/>
    <property type="evidence" value="ECO:0007669"/>
    <property type="project" value="TreeGrafter"/>
</dbReference>
<feature type="region of interest" description="Disordered" evidence="5">
    <location>
        <begin position="453"/>
        <end position="473"/>
    </location>
</feature>
<comment type="caution">
    <text evidence="8">The sequence shown here is derived from an EMBL/GenBank/DDBJ whole genome shotgun (WGS) entry which is preliminary data.</text>
</comment>
<dbReference type="PANTHER" id="PTHR44140:SF2">
    <property type="entry name" value="LD25575P"/>
    <property type="match status" value="1"/>
</dbReference>
<organism evidence="8 9">
    <name type="scientific">Pneumocystis jirovecii (strain RU7)</name>
    <name type="common">Human pneumocystis pneumonia agent</name>
    <dbReference type="NCBI Taxonomy" id="1408657"/>
    <lineage>
        <taxon>Eukaryota</taxon>
        <taxon>Fungi</taxon>
        <taxon>Dikarya</taxon>
        <taxon>Ascomycota</taxon>
        <taxon>Taphrinomycotina</taxon>
        <taxon>Pneumocystomycetes</taxon>
        <taxon>Pneumocystaceae</taxon>
        <taxon>Pneumocystis</taxon>
    </lineage>
</organism>
<dbReference type="InterPro" id="IPR019734">
    <property type="entry name" value="TPR_rpt"/>
</dbReference>
<feature type="domain" description="J" evidence="7">
    <location>
        <begin position="394"/>
        <end position="462"/>
    </location>
</feature>
<protein>
    <recommendedName>
        <fullName evidence="7">J domain-containing protein</fullName>
    </recommendedName>
</protein>
<dbReference type="AlphaFoldDB" id="A0A0W4ZHV6"/>
<keyword evidence="4" id="KW-0802">TPR repeat</keyword>
<dbReference type="PANTHER" id="PTHR44140">
    <property type="entry name" value="LD25575P"/>
    <property type="match status" value="1"/>
</dbReference>
<dbReference type="GO" id="GO:0051087">
    <property type="term" value="F:protein-folding chaperone binding"/>
    <property type="evidence" value="ECO:0007669"/>
    <property type="project" value="TreeGrafter"/>
</dbReference>
<dbReference type="Pfam" id="PF13432">
    <property type="entry name" value="TPR_16"/>
    <property type="match status" value="1"/>
</dbReference>
<dbReference type="OrthoDB" id="1726119at2759"/>
<dbReference type="CDD" id="cd06257">
    <property type="entry name" value="DnaJ"/>
    <property type="match status" value="1"/>
</dbReference>
<dbReference type="GeneID" id="28941422"/>
<dbReference type="SMART" id="SM00028">
    <property type="entry name" value="TPR"/>
    <property type="match status" value="7"/>
</dbReference>
<feature type="chain" id="PRO_5006933811" description="J domain-containing protein" evidence="6">
    <location>
        <begin position="18"/>
        <end position="500"/>
    </location>
</feature>
<dbReference type="eggNOG" id="KOG0624">
    <property type="taxonomic scope" value="Eukaryota"/>
</dbReference>
<dbReference type="STRING" id="1408657.A0A0W4ZHV6"/>
<accession>A0A0W4ZHV6</accession>
<gene>
    <name evidence="8" type="ORF">T551_02904</name>
</gene>
<evidence type="ECO:0000313" key="9">
    <source>
        <dbReference type="Proteomes" id="UP000053447"/>
    </source>
</evidence>
<proteinExistence type="predicted"/>
<comment type="subcellular location">
    <subcellularLocation>
        <location evidence="1">Endoplasmic reticulum</location>
    </subcellularLocation>
</comment>
<feature type="repeat" description="TPR" evidence="4">
    <location>
        <begin position="59"/>
        <end position="92"/>
    </location>
</feature>
<evidence type="ECO:0000256" key="1">
    <source>
        <dbReference type="ARBA" id="ARBA00004240"/>
    </source>
</evidence>
<dbReference type="EMBL" id="LFWA01000013">
    <property type="protein sequence ID" value="KTW27937.1"/>
    <property type="molecule type" value="Genomic_DNA"/>
</dbReference>
<dbReference type="GO" id="GO:0005783">
    <property type="term" value="C:endoplasmic reticulum"/>
    <property type="evidence" value="ECO:0007669"/>
    <property type="project" value="UniProtKB-SubCell"/>
</dbReference>
<evidence type="ECO:0000256" key="4">
    <source>
        <dbReference type="PROSITE-ProRule" id="PRU00339"/>
    </source>
</evidence>
<dbReference type="Gene3D" id="1.10.287.110">
    <property type="entry name" value="DnaJ domain"/>
    <property type="match status" value="1"/>
</dbReference>
<evidence type="ECO:0000256" key="3">
    <source>
        <dbReference type="ARBA" id="ARBA00022824"/>
    </source>
</evidence>
<dbReference type="InterPro" id="IPR011990">
    <property type="entry name" value="TPR-like_helical_dom_sf"/>
</dbReference>